<evidence type="ECO:0000259" key="2">
    <source>
        <dbReference type="SMART" id="SM00834"/>
    </source>
</evidence>
<dbReference type="SMART" id="SM00834">
    <property type="entry name" value="CxxC_CXXC_SSSS"/>
    <property type="match status" value="1"/>
</dbReference>
<evidence type="ECO:0000256" key="1">
    <source>
        <dbReference type="SAM" id="MobiDB-lite"/>
    </source>
</evidence>
<feature type="compositionally biased region" description="Low complexity" evidence="1">
    <location>
        <begin position="98"/>
        <end position="116"/>
    </location>
</feature>
<protein>
    <submittedName>
        <fullName evidence="3">Putative FmdB family regulatory protein</fullName>
    </submittedName>
</protein>
<reference evidence="3 4" key="1">
    <citation type="submission" date="2018-07" db="EMBL/GenBank/DDBJ databases">
        <title>Genomic Encyclopedia of Type Strains, Phase IV (KMG-IV): sequencing the most valuable type-strain genomes for metagenomic binning, comparative biology and taxonomic classification.</title>
        <authorList>
            <person name="Goeker M."/>
        </authorList>
    </citation>
    <scope>NUCLEOTIDE SEQUENCE [LARGE SCALE GENOMIC DNA]</scope>
    <source>
        <strain evidence="3 4">DSM 21634</strain>
    </source>
</reference>
<name>A0A368YAY2_9BURK</name>
<sequence length="116" mass="11387">MPIYAYRCESCGHAKDVLQKISDAPLTQCPQCGADAFRKQVTAAGFQLKGSGWYVTDFRNNGSAPASAPAGKPDESAAAPAPASDAAASPAPAPAPAAAPAAASPAAPSPSSTGST</sequence>
<comment type="caution">
    <text evidence="3">The sequence shown here is derived from an EMBL/GenBank/DDBJ whole genome shotgun (WGS) entry which is preliminary data.</text>
</comment>
<gene>
    <name evidence="3" type="ORF">DES41_101601</name>
</gene>
<accession>A0A368YAY2</accession>
<dbReference type="InterPro" id="IPR013429">
    <property type="entry name" value="Regulatory_FmdB_Zinc_ribbon"/>
</dbReference>
<dbReference type="Proteomes" id="UP000252884">
    <property type="component" value="Unassembled WGS sequence"/>
</dbReference>
<dbReference type="RefSeq" id="WP_114465786.1">
    <property type="nucleotide sequence ID" value="NZ_QPJK01000001.1"/>
</dbReference>
<proteinExistence type="predicted"/>
<dbReference type="PANTHER" id="PTHR34404:SF2">
    <property type="entry name" value="CONSERVED SERINE RICH PROTEIN"/>
    <property type="match status" value="1"/>
</dbReference>
<organism evidence="3 4">
    <name type="scientific">Pseudorhodoferax soli</name>
    <dbReference type="NCBI Taxonomy" id="545864"/>
    <lineage>
        <taxon>Bacteria</taxon>
        <taxon>Pseudomonadati</taxon>
        <taxon>Pseudomonadota</taxon>
        <taxon>Betaproteobacteria</taxon>
        <taxon>Burkholderiales</taxon>
        <taxon>Comamonadaceae</taxon>
    </lineage>
</organism>
<dbReference type="EMBL" id="QPJK01000001">
    <property type="protein sequence ID" value="RCW75997.1"/>
    <property type="molecule type" value="Genomic_DNA"/>
</dbReference>
<evidence type="ECO:0000313" key="4">
    <source>
        <dbReference type="Proteomes" id="UP000252884"/>
    </source>
</evidence>
<feature type="domain" description="Putative regulatory protein FmdB zinc ribbon" evidence="2">
    <location>
        <begin position="1"/>
        <end position="42"/>
    </location>
</feature>
<keyword evidence="4" id="KW-1185">Reference proteome</keyword>
<feature type="compositionally biased region" description="Low complexity" evidence="1">
    <location>
        <begin position="60"/>
        <end position="90"/>
    </location>
</feature>
<dbReference type="OrthoDB" id="9813321at2"/>
<feature type="region of interest" description="Disordered" evidence="1">
    <location>
        <begin position="59"/>
        <end position="116"/>
    </location>
</feature>
<evidence type="ECO:0000313" key="3">
    <source>
        <dbReference type="EMBL" id="RCW75997.1"/>
    </source>
</evidence>
<dbReference type="NCBIfam" id="TIGR02605">
    <property type="entry name" value="CxxC_CxxC_SSSS"/>
    <property type="match status" value="1"/>
</dbReference>
<dbReference type="AlphaFoldDB" id="A0A368YAY2"/>
<dbReference type="Pfam" id="PF09723">
    <property type="entry name" value="Zn_ribbon_8"/>
    <property type="match status" value="1"/>
</dbReference>
<dbReference type="PANTHER" id="PTHR34404">
    <property type="entry name" value="REGULATORY PROTEIN, FMDB FAMILY"/>
    <property type="match status" value="1"/>
</dbReference>